<evidence type="ECO:0000256" key="6">
    <source>
        <dbReference type="ARBA" id="ARBA00023239"/>
    </source>
</evidence>
<dbReference type="GO" id="GO:0005886">
    <property type="term" value="C:plasma membrane"/>
    <property type="evidence" value="ECO:0007669"/>
    <property type="project" value="TreeGrafter"/>
</dbReference>
<dbReference type="HOGENOM" id="CLU_1665111_0_0_1"/>
<keyword evidence="6" id="KW-0456">Lyase</keyword>
<dbReference type="GO" id="GO:0007168">
    <property type="term" value="P:receptor guanylyl cyclase signaling pathway"/>
    <property type="evidence" value="ECO:0007669"/>
    <property type="project" value="TreeGrafter"/>
</dbReference>
<dbReference type="Gene3D" id="3.30.70.1230">
    <property type="entry name" value="Nucleotide cyclase"/>
    <property type="match status" value="1"/>
</dbReference>
<dbReference type="InterPro" id="IPR050401">
    <property type="entry name" value="Cyclic_nucleotide_synthase"/>
</dbReference>
<dbReference type="GO" id="GO:0004383">
    <property type="term" value="F:guanylate cyclase activity"/>
    <property type="evidence" value="ECO:0007669"/>
    <property type="project" value="TreeGrafter"/>
</dbReference>
<dbReference type="Proteomes" id="UP000030746">
    <property type="component" value="Unassembled WGS sequence"/>
</dbReference>
<organism evidence="7 8">
    <name type="scientific">Lottia gigantea</name>
    <name type="common">Giant owl limpet</name>
    <dbReference type="NCBI Taxonomy" id="225164"/>
    <lineage>
        <taxon>Eukaryota</taxon>
        <taxon>Metazoa</taxon>
        <taxon>Spiralia</taxon>
        <taxon>Lophotrochozoa</taxon>
        <taxon>Mollusca</taxon>
        <taxon>Gastropoda</taxon>
        <taxon>Patellogastropoda</taxon>
        <taxon>Lottioidea</taxon>
        <taxon>Lottiidae</taxon>
        <taxon>Lottia</taxon>
    </lineage>
</organism>
<reference evidence="7 8" key="1">
    <citation type="journal article" date="2013" name="Nature">
        <title>Insights into bilaterian evolution from three spiralian genomes.</title>
        <authorList>
            <person name="Simakov O."/>
            <person name="Marletaz F."/>
            <person name="Cho S.J."/>
            <person name="Edsinger-Gonzales E."/>
            <person name="Havlak P."/>
            <person name="Hellsten U."/>
            <person name="Kuo D.H."/>
            <person name="Larsson T."/>
            <person name="Lv J."/>
            <person name="Arendt D."/>
            <person name="Savage R."/>
            <person name="Osoegawa K."/>
            <person name="de Jong P."/>
            <person name="Grimwood J."/>
            <person name="Chapman J.A."/>
            <person name="Shapiro H."/>
            <person name="Aerts A."/>
            <person name="Otillar R.P."/>
            <person name="Terry A.Y."/>
            <person name="Boore J.L."/>
            <person name="Grigoriev I.V."/>
            <person name="Lindberg D.R."/>
            <person name="Seaver E.C."/>
            <person name="Weisblat D.A."/>
            <person name="Putnam N.H."/>
            <person name="Rokhsar D.S."/>
        </authorList>
    </citation>
    <scope>NUCLEOTIDE SEQUENCE [LARGE SCALE GENOMIC DNA]</scope>
</reference>
<keyword evidence="8" id="KW-1185">Reference proteome</keyword>
<gene>
    <name evidence="7" type="ORF">LOTGIDRAFT_160543</name>
</gene>
<evidence type="ECO:0000256" key="3">
    <source>
        <dbReference type="ARBA" id="ARBA00022741"/>
    </source>
</evidence>
<dbReference type="RefSeq" id="XP_009053914.1">
    <property type="nucleotide sequence ID" value="XM_009055666.1"/>
</dbReference>
<dbReference type="GO" id="GO:0004016">
    <property type="term" value="F:adenylate cyclase activity"/>
    <property type="evidence" value="ECO:0007669"/>
    <property type="project" value="TreeGrafter"/>
</dbReference>
<dbReference type="OrthoDB" id="1890790at2759"/>
<dbReference type="InterPro" id="IPR029787">
    <property type="entry name" value="Nucleotide_cyclase"/>
</dbReference>
<protein>
    <recommendedName>
        <fullName evidence="9">Guanylate cyclase domain-containing protein</fullName>
    </recommendedName>
</protein>
<dbReference type="GeneID" id="20238423"/>
<dbReference type="PANTHER" id="PTHR11920:SF335">
    <property type="entry name" value="GUANYLATE CYCLASE"/>
    <property type="match status" value="1"/>
</dbReference>
<proteinExistence type="predicted"/>
<keyword evidence="5" id="KW-0472">Membrane</keyword>
<dbReference type="KEGG" id="lgi:LOTGIDRAFT_160543"/>
<evidence type="ECO:0008006" key="9">
    <source>
        <dbReference type="Google" id="ProtNLM"/>
    </source>
</evidence>
<dbReference type="PANTHER" id="PTHR11920">
    <property type="entry name" value="GUANYLYL CYCLASE"/>
    <property type="match status" value="1"/>
</dbReference>
<dbReference type="GO" id="GO:0001653">
    <property type="term" value="F:peptide receptor activity"/>
    <property type="evidence" value="ECO:0007669"/>
    <property type="project" value="TreeGrafter"/>
</dbReference>
<dbReference type="AlphaFoldDB" id="V4AL06"/>
<evidence type="ECO:0000256" key="5">
    <source>
        <dbReference type="ARBA" id="ARBA00023136"/>
    </source>
</evidence>
<dbReference type="CTD" id="20238423"/>
<evidence type="ECO:0000256" key="4">
    <source>
        <dbReference type="ARBA" id="ARBA00022989"/>
    </source>
</evidence>
<name>V4AL06_LOTGI</name>
<feature type="non-terminal residue" evidence="7">
    <location>
        <position position="1"/>
    </location>
</feature>
<keyword evidence="2" id="KW-0812">Transmembrane</keyword>
<keyword evidence="3" id="KW-0547">Nucleotide-binding</keyword>
<dbReference type="EMBL" id="KB201656">
    <property type="protein sequence ID" value="ESO95405.1"/>
    <property type="molecule type" value="Genomic_DNA"/>
</dbReference>
<evidence type="ECO:0000313" key="7">
    <source>
        <dbReference type="EMBL" id="ESO95405.1"/>
    </source>
</evidence>
<comment type="subcellular location">
    <subcellularLocation>
        <location evidence="1">Membrane</location>
    </subcellularLocation>
</comment>
<evidence type="ECO:0000256" key="2">
    <source>
        <dbReference type="ARBA" id="ARBA00022692"/>
    </source>
</evidence>
<evidence type="ECO:0000313" key="8">
    <source>
        <dbReference type="Proteomes" id="UP000030746"/>
    </source>
</evidence>
<dbReference type="GO" id="GO:0000166">
    <property type="term" value="F:nucleotide binding"/>
    <property type="evidence" value="ECO:0007669"/>
    <property type="project" value="UniProtKB-KW"/>
</dbReference>
<evidence type="ECO:0000256" key="1">
    <source>
        <dbReference type="ARBA" id="ARBA00004370"/>
    </source>
</evidence>
<accession>V4AL06</accession>
<keyword evidence="4" id="KW-1133">Transmembrane helix</keyword>
<sequence>LHIHMSSAMNNALKALDEGFLTVQRGNVQIKGKGLQKTYWLVGKKSYKKTLPDSMLRFHIQEEISDSRPTTPSVKSFGFDDSMYTGLLRKPSIATNQSSTSLNSIMSDTRSEVINNELLSVDEPFRFEYHHSECSLDNPDIAEEGLTLNVPRIELTEMT</sequence>